<evidence type="ECO:0000313" key="1">
    <source>
        <dbReference type="EMBL" id="KAJ5274303.1"/>
    </source>
</evidence>
<gene>
    <name evidence="1" type="ORF">N7505_002848</name>
</gene>
<protein>
    <submittedName>
        <fullName evidence="1">Uncharacterized protein</fullName>
    </submittedName>
</protein>
<reference evidence="1 2" key="1">
    <citation type="journal article" date="2023" name="IMA Fungus">
        <title>Comparative genomic study of the Penicillium genus elucidates a diverse pangenome and 15 lateral gene transfer events.</title>
        <authorList>
            <person name="Petersen C."/>
            <person name="Sorensen T."/>
            <person name="Nielsen M.R."/>
            <person name="Sondergaard T.E."/>
            <person name="Sorensen J.L."/>
            <person name="Fitzpatrick D.A."/>
            <person name="Frisvad J.C."/>
            <person name="Nielsen K.L."/>
        </authorList>
    </citation>
    <scope>NUCLEOTIDE SEQUENCE [LARGE SCALE GENOMIC DNA]</scope>
    <source>
        <strain evidence="1 2">IBT 3361</strain>
    </source>
</reference>
<dbReference type="Proteomes" id="UP001220256">
    <property type="component" value="Unassembled WGS sequence"/>
</dbReference>
<organism evidence="1 2">
    <name type="scientific">Penicillium chrysogenum</name>
    <name type="common">Penicillium notatum</name>
    <dbReference type="NCBI Taxonomy" id="5076"/>
    <lineage>
        <taxon>Eukaryota</taxon>
        <taxon>Fungi</taxon>
        <taxon>Dikarya</taxon>
        <taxon>Ascomycota</taxon>
        <taxon>Pezizomycotina</taxon>
        <taxon>Eurotiomycetes</taxon>
        <taxon>Eurotiomycetidae</taxon>
        <taxon>Eurotiales</taxon>
        <taxon>Aspergillaceae</taxon>
        <taxon>Penicillium</taxon>
        <taxon>Penicillium chrysogenum species complex</taxon>
    </lineage>
</organism>
<keyword evidence="2" id="KW-1185">Reference proteome</keyword>
<accession>A0ABQ8WNK9</accession>
<dbReference type="EMBL" id="JAPVEB010000002">
    <property type="protein sequence ID" value="KAJ5274303.1"/>
    <property type="molecule type" value="Genomic_DNA"/>
</dbReference>
<name>A0ABQ8WNK9_PENCH</name>
<comment type="caution">
    <text evidence="1">The sequence shown here is derived from an EMBL/GenBank/DDBJ whole genome shotgun (WGS) entry which is preliminary data.</text>
</comment>
<proteinExistence type="predicted"/>
<sequence>MGFCNSVPYVQRQMDLLLNLPTFVHNLMTTSPHPTASNSMSNIRVVERHSVSLEPKKAYITFPEVSLRVSGWMV</sequence>
<evidence type="ECO:0000313" key="2">
    <source>
        <dbReference type="Proteomes" id="UP001220256"/>
    </source>
</evidence>